<gene>
    <name evidence="5" type="ORF">GRH90_11955</name>
</gene>
<sequence length="175" mass="20060">MQRTHIGAMDCPIAQSLELVGEWWSILILRDAFQGLSKFDEFQRSLGVSPTMLTRRLKSLVQNGILYKQAYSTRPARFEYLLTQRGQAFFPVLLTLLQWGNQSLAEEAIAIVPINRQRATRVAPVLVDRETCEPLTHLNVAMAAGPRAGERVTRRLEQIQEKQHHYDAHPHKEFL</sequence>
<reference evidence="5 6" key="1">
    <citation type="submission" date="2019-12" db="EMBL/GenBank/DDBJ databases">
        <authorList>
            <person name="Lee S.D."/>
        </authorList>
    </citation>
    <scope>NUCLEOTIDE SEQUENCE [LARGE SCALE GENOMIC DNA]</scope>
    <source>
        <strain evidence="5 6">SAP-6</strain>
    </source>
</reference>
<evidence type="ECO:0000256" key="3">
    <source>
        <dbReference type="ARBA" id="ARBA00023163"/>
    </source>
</evidence>
<organism evidence="5 6">
    <name type="scientific">Acerihabitans arboris</name>
    <dbReference type="NCBI Taxonomy" id="2691583"/>
    <lineage>
        <taxon>Bacteria</taxon>
        <taxon>Pseudomonadati</taxon>
        <taxon>Pseudomonadota</taxon>
        <taxon>Gammaproteobacteria</taxon>
        <taxon>Enterobacterales</taxon>
        <taxon>Pectobacteriaceae</taxon>
        <taxon>Acerihabitans</taxon>
    </lineage>
</organism>
<accession>A0A845SLK7</accession>
<dbReference type="RefSeq" id="WP_162366170.1">
    <property type="nucleotide sequence ID" value="NZ_WUBS01000007.1"/>
</dbReference>
<keyword evidence="1" id="KW-0805">Transcription regulation</keyword>
<keyword evidence="2" id="KW-0238">DNA-binding</keyword>
<evidence type="ECO:0000313" key="5">
    <source>
        <dbReference type="EMBL" id="NDL63458.1"/>
    </source>
</evidence>
<evidence type="ECO:0000313" key="6">
    <source>
        <dbReference type="Proteomes" id="UP000461443"/>
    </source>
</evidence>
<dbReference type="Pfam" id="PF01638">
    <property type="entry name" value="HxlR"/>
    <property type="match status" value="1"/>
</dbReference>
<dbReference type="InterPro" id="IPR036388">
    <property type="entry name" value="WH-like_DNA-bd_sf"/>
</dbReference>
<dbReference type="GO" id="GO:0003677">
    <property type="term" value="F:DNA binding"/>
    <property type="evidence" value="ECO:0007669"/>
    <property type="project" value="UniProtKB-KW"/>
</dbReference>
<evidence type="ECO:0000259" key="4">
    <source>
        <dbReference type="PROSITE" id="PS51118"/>
    </source>
</evidence>
<evidence type="ECO:0000256" key="1">
    <source>
        <dbReference type="ARBA" id="ARBA00023015"/>
    </source>
</evidence>
<dbReference type="EMBL" id="WUBS01000007">
    <property type="protein sequence ID" value="NDL63458.1"/>
    <property type="molecule type" value="Genomic_DNA"/>
</dbReference>
<dbReference type="Proteomes" id="UP000461443">
    <property type="component" value="Unassembled WGS sequence"/>
</dbReference>
<protein>
    <submittedName>
        <fullName evidence="5">Transcriptional regulator</fullName>
    </submittedName>
</protein>
<dbReference type="SUPFAM" id="SSF46785">
    <property type="entry name" value="Winged helix' DNA-binding domain"/>
    <property type="match status" value="1"/>
</dbReference>
<dbReference type="InterPro" id="IPR002577">
    <property type="entry name" value="HTH_HxlR"/>
</dbReference>
<dbReference type="PANTHER" id="PTHR33204">
    <property type="entry name" value="TRANSCRIPTIONAL REGULATOR, MARR FAMILY"/>
    <property type="match status" value="1"/>
</dbReference>
<dbReference type="PROSITE" id="PS51118">
    <property type="entry name" value="HTH_HXLR"/>
    <property type="match status" value="1"/>
</dbReference>
<reference evidence="5 6" key="2">
    <citation type="submission" date="2020-02" db="EMBL/GenBank/DDBJ databases">
        <title>The new genus of Enterobacteriales.</title>
        <authorList>
            <person name="Kim I.S."/>
        </authorList>
    </citation>
    <scope>NUCLEOTIDE SEQUENCE [LARGE SCALE GENOMIC DNA]</scope>
    <source>
        <strain evidence="5 6">SAP-6</strain>
    </source>
</reference>
<dbReference type="PANTHER" id="PTHR33204:SF17">
    <property type="entry name" value="TRANSCRIPTIONAL REGULATORY PROTEIN"/>
    <property type="match status" value="1"/>
</dbReference>
<name>A0A845SLK7_9GAMM</name>
<dbReference type="Gene3D" id="1.10.10.10">
    <property type="entry name" value="Winged helix-like DNA-binding domain superfamily/Winged helix DNA-binding domain"/>
    <property type="match status" value="1"/>
</dbReference>
<proteinExistence type="predicted"/>
<comment type="caution">
    <text evidence="5">The sequence shown here is derived from an EMBL/GenBank/DDBJ whole genome shotgun (WGS) entry which is preliminary data.</text>
</comment>
<dbReference type="InterPro" id="IPR036390">
    <property type="entry name" value="WH_DNA-bd_sf"/>
</dbReference>
<dbReference type="AlphaFoldDB" id="A0A845SLK7"/>
<feature type="domain" description="HTH hxlR-type" evidence="4">
    <location>
        <begin position="11"/>
        <end position="108"/>
    </location>
</feature>
<evidence type="ECO:0000256" key="2">
    <source>
        <dbReference type="ARBA" id="ARBA00023125"/>
    </source>
</evidence>
<keyword evidence="6" id="KW-1185">Reference proteome</keyword>
<keyword evidence="3" id="KW-0804">Transcription</keyword>